<sequence>MLTLSLVNLYDQVNQYFWPCLRMLALFGAAPIFSEKQMSARLKVALALITAFLVAPQLPQSNIAIASFDGFWACCQQLIIGIAIGLAVQLIFVAVRHAGEIIGMQMGLSFAMVYDPSGGPSMPVVSRLLNLFVTLLFLTFNGHLYMLEVVANSFEAFPISAAPLGHEGFMAMVKAGSLIFRYGLMLGLPVITLLLCLNLTMGLLNRLTPQLSIFVIGFPLSLTVGMVAMSLVMYTLAPFFENMMAGIFDHLFVILTGFK</sequence>
<evidence type="ECO:0000313" key="12">
    <source>
        <dbReference type="Proteomes" id="UP000291793"/>
    </source>
</evidence>
<dbReference type="InterPro" id="IPR002010">
    <property type="entry name" value="T3SS_IM_R"/>
</dbReference>
<dbReference type="OrthoDB" id="9797790at2"/>
<keyword evidence="4 10" id="KW-1003">Cell membrane</keyword>
<organism evidence="11 12">
    <name type="scientific">Kosakonia quasisacchari</name>
    <dbReference type="NCBI Taxonomy" id="2529380"/>
    <lineage>
        <taxon>Bacteria</taxon>
        <taxon>Pseudomonadati</taxon>
        <taxon>Pseudomonadota</taxon>
        <taxon>Gammaproteobacteria</taxon>
        <taxon>Enterobacterales</taxon>
        <taxon>Enterobacteriaceae</taxon>
        <taxon>Kosakonia</taxon>
    </lineage>
</organism>
<keyword evidence="11" id="KW-0966">Cell projection</keyword>
<accession>A0A4R0HKE0</accession>
<evidence type="ECO:0000256" key="8">
    <source>
        <dbReference type="ARBA" id="ARBA00023143"/>
    </source>
</evidence>
<keyword evidence="7 10" id="KW-0472">Membrane</keyword>
<dbReference type="AlphaFoldDB" id="A0A4R0HKE0"/>
<evidence type="ECO:0000256" key="6">
    <source>
        <dbReference type="ARBA" id="ARBA00022989"/>
    </source>
</evidence>
<feature type="transmembrane region" description="Helical" evidence="10">
    <location>
        <begin position="179"/>
        <end position="199"/>
    </location>
</feature>
<evidence type="ECO:0000313" key="11">
    <source>
        <dbReference type="EMBL" id="TCC09572.1"/>
    </source>
</evidence>
<dbReference type="InterPro" id="IPR006303">
    <property type="entry name" value="FliR"/>
</dbReference>
<proteinExistence type="inferred from homology"/>
<feature type="transmembrane region" description="Helical" evidence="10">
    <location>
        <begin position="211"/>
        <end position="233"/>
    </location>
</feature>
<dbReference type="GO" id="GO:0005886">
    <property type="term" value="C:plasma membrane"/>
    <property type="evidence" value="ECO:0007669"/>
    <property type="project" value="UniProtKB-SubCell"/>
</dbReference>
<dbReference type="PRINTS" id="PR00953">
    <property type="entry name" value="TYPE3IMRPROT"/>
</dbReference>
<keyword evidence="6 10" id="KW-1133">Transmembrane helix</keyword>
<dbReference type="GO" id="GO:0006605">
    <property type="term" value="P:protein targeting"/>
    <property type="evidence" value="ECO:0007669"/>
    <property type="project" value="UniProtKB-UniRule"/>
</dbReference>
<feature type="transmembrane region" description="Helical" evidence="10">
    <location>
        <begin position="70"/>
        <end position="95"/>
    </location>
</feature>
<evidence type="ECO:0000256" key="4">
    <source>
        <dbReference type="ARBA" id="ARBA00022475"/>
    </source>
</evidence>
<dbReference type="RefSeq" id="WP_131409009.1">
    <property type="nucleotide sequence ID" value="NZ_CATKPI010000068.1"/>
</dbReference>
<reference evidence="11 12" key="1">
    <citation type="submission" date="2019-02" db="EMBL/GenBank/DDBJ databases">
        <title>The draft genome of Kosakonia quasisacchari strain WCHKQ120001.</title>
        <authorList>
            <person name="Wang C."/>
            <person name="Feng Y."/>
            <person name="Zong Z."/>
        </authorList>
    </citation>
    <scope>NUCLEOTIDE SEQUENCE [LARGE SCALE GENOMIC DNA]</scope>
    <source>
        <strain evidence="11 12">WCHKQ120001</strain>
    </source>
</reference>
<keyword evidence="8 10" id="KW-0975">Bacterial flagellum</keyword>
<dbReference type="Proteomes" id="UP000291793">
    <property type="component" value="Unassembled WGS sequence"/>
</dbReference>
<evidence type="ECO:0000256" key="10">
    <source>
        <dbReference type="RuleBase" id="RU362071"/>
    </source>
</evidence>
<evidence type="ECO:0000256" key="3">
    <source>
        <dbReference type="ARBA" id="ARBA00021717"/>
    </source>
</evidence>
<comment type="caution">
    <text evidence="11">The sequence shown here is derived from an EMBL/GenBank/DDBJ whole genome shotgun (WGS) entry which is preliminary data.</text>
</comment>
<dbReference type="GO" id="GO:0044780">
    <property type="term" value="P:bacterial-type flagellum assembly"/>
    <property type="evidence" value="ECO:0007669"/>
    <property type="project" value="UniProtKB-UniRule"/>
</dbReference>
<comment type="similarity">
    <text evidence="2 10">Belongs to the FliR/MopE/SpaR family.</text>
</comment>
<evidence type="ECO:0000256" key="7">
    <source>
        <dbReference type="ARBA" id="ARBA00023136"/>
    </source>
</evidence>
<evidence type="ECO:0000256" key="5">
    <source>
        <dbReference type="ARBA" id="ARBA00022692"/>
    </source>
</evidence>
<evidence type="ECO:0000256" key="9">
    <source>
        <dbReference type="NCBIfam" id="TIGR01400"/>
    </source>
</evidence>
<comment type="function">
    <text evidence="1 10">Role in flagellar biosynthesis.</text>
</comment>
<gene>
    <name evidence="11" type="primary">fliR</name>
    <name evidence="11" type="ORF">E0L21_09960</name>
</gene>
<evidence type="ECO:0000256" key="2">
    <source>
        <dbReference type="ARBA" id="ARBA00009772"/>
    </source>
</evidence>
<protein>
    <recommendedName>
        <fullName evidence="3 9">Flagellar biosynthetic protein FliR</fullName>
    </recommendedName>
</protein>
<dbReference type="PANTHER" id="PTHR30065:SF8">
    <property type="entry name" value="FLAGELLAR BIOSYNTHETIC PROTEIN FLIR"/>
    <property type="match status" value="1"/>
</dbReference>
<keyword evidence="11" id="KW-0969">Cilium</keyword>
<dbReference type="NCBIfam" id="TIGR01400">
    <property type="entry name" value="fliR"/>
    <property type="match status" value="1"/>
</dbReference>
<feature type="transmembrane region" description="Helical" evidence="10">
    <location>
        <begin position="128"/>
        <end position="147"/>
    </location>
</feature>
<evidence type="ECO:0000256" key="1">
    <source>
        <dbReference type="ARBA" id="ARBA00002578"/>
    </source>
</evidence>
<keyword evidence="5 10" id="KW-0812">Transmembrane</keyword>
<comment type="subcellular location">
    <subcellularLocation>
        <location evidence="10">Cell membrane</location>
        <topology evidence="10">Multi-pass membrane protein</topology>
    </subcellularLocation>
    <subcellularLocation>
        <location evidence="10">Bacterial flagellum basal body</location>
    </subcellularLocation>
</comment>
<feature type="transmembrane region" description="Helical" evidence="10">
    <location>
        <begin position="16"/>
        <end position="33"/>
    </location>
</feature>
<keyword evidence="12" id="KW-1185">Reference proteome</keyword>
<dbReference type="Pfam" id="PF01311">
    <property type="entry name" value="Bac_export_1"/>
    <property type="match status" value="1"/>
</dbReference>
<keyword evidence="11" id="KW-0282">Flagellum</keyword>
<dbReference type="EMBL" id="SJOP01000007">
    <property type="protein sequence ID" value="TCC09572.1"/>
    <property type="molecule type" value="Genomic_DNA"/>
</dbReference>
<name>A0A4R0HKE0_9ENTR</name>
<dbReference type="PANTHER" id="PTHR30065">
    <property type="entry name" value="FLAGELLAR BIOSYNTHETIC PROTEIN FLIR"/>
    <property type="match status" value="1"/>
</dbReference>
<feature type="transmembrane region" description="Helical" evidence="10">
    <location>
        <begin position="40"/>
        <end position="58"/>
    </location>
</feature>
<dbReference type="GO" id="GO:0009425">
    <property type="term" value="C:bacterial-type flagellum basal body"/>
    <property type="evidence" value="ECO:0007669"/>
    <property type="project" value="UniProtKB-SubCell"/>
</dbReference>